<protein>
    <recommendedName>
        <fullName evidence="3">Tc1-like transposase DDE domain-containing protein</fullName>
    </recommendedName>
</protein>
<accession>A0A1B7ME65</accession>
<sequence>SLLEIACEARGFRAIFFPEFHCELNFIEQCWGYSKHVYRELPVSSKEADLERNVLAALESAPFDAIRRFSTRSLRFMDAYHKGLIGKQAAWVSKHVLPDTMIMAELETAKLT</sequence>
<dbReference type="AlphaFoldDB" id="A0A1B7ME65"/>
<evidence type="ECO:0008006" key="3">
    <source>
        <dbReference type="Google" id="ProtNLM"/>
    </source>
</evidence>
<evidence type="ECO:0000313" key="1">
    <source>
        <dbReference type="EMBL" id="OAX30885.1"/>
    </source>
</evidence>
<keyword evidence="2" id="KW-1185">Reference proteome</keyword>
<reference evidence="1 2" key="1">
    <citation type="submission" date="2016-06" db="EMBL/GenBank/DDBJ databases">
        <title>Comparative genomics of the ectomycorrhizal sister species Rhizopogon vinicolor and Rhizopogon vesiculosus (Basidiomycota: Boletales) reveals a divergence of the mating type B locus.</title>
        <authorList>
            <consortium name="DOE Joint Genome Institute"/>
            <person name="Mujic A.B."/>
            <person name="Kuo A."/>
            <person name="Tritt A."/>
            <person name="Lipzen A."/>
            <person name="Chen C."/>
            <person name="Johnson J."/>
            <person name="Sharma A."/>
            <person name="Barry K."/>
            <person name="Grigoriev I.V."/>
            <person name="Spatafora J.W."/>
        </authorList>
    </citation>
    <scope>NUCLEOTIDE SEQUENCE [LARGE SCALE GENOMIC DNA]</scope>
    <source>
        <strain evidence="1 2">AM-OR11-026</strain>
    </source>
</reference>
<gene>
    <name evidence="1" type="ORF">K503DRAFT_704670</name>
</gene>
<dbReference type="Gene3D" id="3.30.420.10">
    <property type="entry name" value="Ribonuclease H-like superfamily/Ribonuclease H"/>
    <property type="match status" value="1"/>
</dbReference>
<name>A0A1B7ME65_9AGAM</name>
<dbReference type="InParanoid" id="A0A1B7ME65"/>
<proteinExistence type="predicted"/>
<dbReference type="GO" id="GO:0003676">
    <property type="term" value="F:nucleic acid binding"/>
    <property type="evidence" value="ECO:0007669"/>
    <property type="project" value="InterPro"/>
</dbReference>
<dbReference type="STRING" id="1314800.A0A1B7ME65"/>
<feature type="non-terminal residue" evidence="1">
    <location>
        <position position="1"/>
    </location>
</feature>
<evidence type="ECO:0000313" key="2">
    <source>
        <dbReference type="Proteomes" id="UP000092154"/>
    </source>
</evidence>
<dbReference type="Proteomes" id="UP000092154">
    <property type="component" value="Unassembled WGS sequence"/>
</dbReference>
<dbReference type="InterPro" id="IPR036397">
    <property type="entry name" value="RNaseH_sf"/>
</dbReference>
<dbReference type="EMBL" id="KV449810">
    <property type="protein sequence ID" value="OAX30885.1"/>
    <property type="molecule type" value="Genomic_DNA"/>
</dbReference>
<organism evidence="1 2">
    <name type="scientific">Rhizopogon vinicolor AM-OR11-026</name>
    <dbReference type="NCBI Taxonomy" id="1314800"/>
    <lineage>
        <taxon>Eukaryota</taxon>
        <taxon>Fungi</taxon>
        <taxon>Dikarya</taxon>
        <taxon>Basidiomycota</taxon>
        <taxon>Agaricomycotina</taxon>
        <taxon>Agaricomycetes</taxon>
        <taxon>Agaricomycetidae</taxon>
        <taxon>Boletales</taxon>
        <taxon>Suillineae</taxon>
        <taxon>Rhizopogonaceae</taxon>
        <taxon>Rhizopogon</taxon>
    </lineage>
</organism>
<dbReference type="OrthoDB" id="2416294at2759"/>